<proteinExistence type="predicted"/>
<reference evidence="5" key="1">
    <citation type="submission" date="2012-12" db="EMBL/GenBank/DDBJ databases">
        <authorList>
            <person name="Hellsten U."/>
            <person name="Grimwood J."/>
            <person name="Chapman J.A."/>
            <person name="Shapiro H."/>
            <person name="Aerts A."/>
            <person name="Otillar R.P."/>
            <person name="Terry A.Y."/>
            <person name="Boore J.L."/>
            <person name="Simakov O."/>
            <person name="Marletaz F."/>
            <person name="Cho S.-J."/>
            <person name="Edsinger-Gonzales E."/>
            <person name="Havlak P."/>
            <person name="Kuo D.-H."/>
            <person name="Larsson T."/>
            <person name="Lv J."/>
            <person name="Arendt D."/>
            <person name="Savage R."/>
            <person name="Osoegawa K."/>
            <person name="de Jong P."/>
            <person name="Lindberg D.R."/>
            <person name="Seaver E.C."/>
            <person name="Weisblat D.A."/>
            <person name="Putnam N.H."/>
            <person name="Grigoriev I.V."/>
            <person name="Rokhsar D.S."/>
        </authorList>
    </citation>
    <scope>NUCLEOTIDE SEQUENCE</scope>
</reference>
<reference evidence="3 5" key="2">
    <citation type="journal article" date="2013" name="Nature">
        <title>Insights into bilaterian evolution from three spiralian genomes.</title>
        <authorList>
            <person name="Simakov O."/>
            <person name="Marletaz F."/>
            <person name="Cho S.J."/>
            <person name="Edsinger-Gonzales E."/>
            <person name="Havlak P."/>
            <person name="Hellsten U."/>
            <person name="Kuo D.H."/>
            <person name="Larsson T."/>
            <person name="Lv J."/>
            <person name="Arendt D."/>
            <person name="Savage R."/>
            <person name="Osoegawa K."/>
            <person name="de Jong P."/>
            <person name="Grimwood J."/>
            <person name="Chapman J.A."/>
            <person name="Shapiro H."/>
            <person name="Aerts A."/>
            <person name="Otillar R.P."/>
            <person name="Terry A.Y."/>
            <person name="Boore J.L."/>
            <person name="Grigoriev I.V."/>
            <person name="Lindberg D.R."/>
            <person name="Seaver E.C."/>
            <person name="Weisblat D.A."/>
            <person name="Putnam N.H."/>
            <person name="Rokhsar D.S."/>
        </authorList>
    </citation>
    <scope>NUCLEOTIDE SEQUENCE</scope>
</reference>
<evidence type="ECO:0000313" key="3">
    <source>
        <dbReference type="EMBL" id="ESO04248.1"/>
    </source>
</evidence>
<dbReference type="EnsemblMetazoa" id="HelroT172604">
    <property type="protein sequence ID" value="HelroP172604"/>
    <property type="gene ID" value="HelroG172604"/>
</dbReference>
<dbReference type="HOGENOM" id="CLU_1455954_0_0_1"/>
<dbReference type="PANTHER" id="PTHR45632:SF3">
    <property type="entry name" value="KELCH-LIKE PROTEIN 32"/>
    <property type="match status" value="1"/>
</dbReference>
<name>T1F5L7_HELRO</name>
<evidence type="ECO:0000313" key="4">
    <source>
        <dbReference type="EnsemblMetazoa" id="HelroP172604"/>
    </source>
</evidence>
<dbReference type="InterPro" id="IPR006652">
    <property type="entry name" value="Kelch_1"/>
</dbReference>
<organism evidence="4 5">
    <name type="scientific">Helobdella robusta</name>
    <name type="common">Californian leech</name>
    <dbReference type="NCBI Taxonomy" id="6412"/>
    <lineage>
        <taxon>Eukaryota</taxon>
        <taxon>Metazoa</taxon>
        <taxon>Spiralia</taxon>
        <taxon>Lophotrochozoa</taxon>
        <taxon>Annelida</taxon>
        <taxon>Clitellata</taxon>
        <taxon>Hirudinea</taxon>
        <taxon>Rhynchobdellida</taxon>
        <taxon>Glossiphoniidae</taxon>
        <taxon>Helobdella</taxon>
    </lineage>
</organism>
<protein>
    <recommendedName>
        <fullName evidence="6">BACK domain-containing protein</fullName>
    </recommendedName>
</protein>
<dbReference type="SUPFAM" id="SSF117281">
    <property type="entry name" value="Kelch motif"/>
    <property type="match status" value="1"/>
</dbReference>
<dbReference type="OrthoDB" id="45365at2759"/>
<dbReference type="PANTHER" id="PTHR45632">
    <property type="entry name" value="LD33804P"/>
    <property type="match status" value="1"/>
</dbReference>
<dbReference type="InterPro" id="IPR015915">
    <property type="entry name" value="Kelch-typ_b-propeller"/>
</dbReference>
<reference evidence="4" key="3">
    <citation type="submission" date="2015-06" db="UniProtKB">
        <authorList>
            <consortium name="EnsemblMetazoa"/>
        </authorList>
    </citation>
    <scope>IDENTIFICATION</scope>
</reference>
<dbReference type="GeneID" id="20204116"/>
<dbReference type="Gene3D" id="2.120.10.80">
    <property type="entry name" value="Kelch-type beta propeller"/>
    <property type="match status" value="1"/>
</dbReference>
<dbReference type="STRING" id="6412.T1F5L7"/>
<evidence type="ECO:0000313" key="5">
    <source>
        <dbReference type="Proteomes" id="UP000015101"/>
    </source>
</evidence>
<dbReference type="eggNOG" id="KOG4441">
    <property type="taxonomic scope" value="Eukaryota"/>
</dbReference>
<dbReference type="KEGG" id="hro:HELRODRAFT_172604"/>
<dbReference type="Pfam" id="PF01344">
    <property type="entry name" value="Kelch_1"/>
    <property type="match status" value="1"/>
</dbReference>
<dbReference type="InParanoid" id="T1F5L7"/>
<dbReference type="EMBL" id="AMQM01004293">
    <property type="status" value="NOT_ANNOTATED_CDS"/>
    <property type="molecule type" value="Genomic_DNA"/>
</dbReference>
<dbReference type="EMBL" id="AMQM01004294">
    <property type="status" value="NOT_ANNOTATED_CDS"/>
    <property type="molecule type" value="Genomic_DNA"/>
</dbReference>
<dbReference type="EMBL" id="KB096502">
    <property type="protein sequence ID" value="ESO04248.1"/>
    <property type="molecule type" value="Genomic_DNA"/>
</dbReference>
<keyword evidence="1" id="KW-0880">Kelch repeat</keyword>
<evidence type="ECO:0000256" key="1">
    <source>
        <dbReference type="ARBA" id="ARBA00022441"/>
    </source>
</evidence>
<dbReference type="AlphaFoldDB" id="T1F5L7"/>
<accession>T1F5L7</accession>
<evidence type="ECO:0000256" key="2">
    <source>
        <dbReference type="ARBA" id="ARBA00022737"/>
    </source>
</evidence>
<sequence length="186" mass="21866">MNAAWIVFHQRFQLISVYNFMKSFEEEINDADSTTLQFRTSERLERRIPQLGYKTCTVDNCLYLAGGNKYNYFTTKKLYTYNFVTSIWTKRCSMNNPRCNFYFGEMDGHLYAVSGSSYNTSIRTVEKYIPQEDRWLMLAPLPVATYRSGGMIKHVSVNYWSTCDVSDDYDFNETHQRKISDTDILV</sequence>
<dbReference type="RefSeq" id="XP_009017517.1">
    <property type="nucleotide sequence ID" value="XM_009019269.1"/>
</dbReference>
<evidence type="ECO:0008006" key="6">
    <source>
        <dbReference type="Google" id="ProtNLM"/>
    </source>
</evidence>
<dbReference type="CTD" id="20204116"/>
<keyword evidence="5" id="KW-1185">Reference proteome</keyword>
<keyword evidence="2" id="KW-0677">Repeat</keyword>
<gene>
    <name evidence="4" type="primary">20204116</name>
    <name evidence="3" type="ORF">HELRODRAFT_172604</name>
</gene>
<dbReference type="Proteomes" id="UP000015101">
    <property type="component" value="Unassembled WGS sequence"/>
</dbReference>
<dbReference type="SMART" id="SM00612">
    <property type="entry name" value="Kelch"/>
    <property type="match status" value="2"/>
</dbReference>